<reference evidence="3 5" key="2">
    <citation type="submission" date="2018-12" db="EMBL/GenBank/DDBJ databases">
        <authorList>
            <consortium name="Pathogen Informatics"/>
        </authorList>
    </citation>
    <scope>NUCLEOTIDE SEQUENCE [LARGE SCALE GENOMIC DNA]</scope>
    <source>
        <strain evidence="3 5">NCTC12735</strain>
        <plasmid evidence="5">20</plasmid>
    </source>
</reference>
<dbReference type="EMBL" id="LR134429">
    <property type="protein sequence ID" value="VEH85733.1"/>
    <property type="molecule type" value="Genomic_DNA"/>
</dbReference>
<dbReference type="AlphaFoldDB" id="A0A0W0R4P7"/>
<dbReference type="Proteomes" id="UP000281170">
    <property type="component" value="Plasmid 20"/>
</dbReference>
<dbReference type="PATRIC" id="fig|45056.6.peg.730"/>
<gene>
    <name evidence="2" type="ORF">Lade_0707</name>
    <name evidence="3" type="ORF">NCTC12735_01368</name>
</gene>
<reference evidence="2 4" key="1">
    <citation type="submission" date="2015-11" db="EMBL/GenBank/DDBJ databases">
        <title>Identification of large and diverse effector repertoires of 38 Legionella species.</title>
        <authorList>
            <person name="Burstein D."/>
            <person name="Amaro F."/>
            <person name="Zusman T."/>
            <person name="Lifshitz Z."/>
            <person name="Cohen O."/>
            <person name="Gilbert J.A."/>
            <person name="Pupko T."/>
            <person name="Shuman H.A."/>
            <person name="Segal G."/>
        </authorList>
    </citation>
    <scope>NUCLEOTIDE SEQUENCE [LARGE SCALE GENOMIC DNA]</scope>
    <source>
        <strain evidence="2 4">1762-AUS-E</strain>
    </source>
</reference>
<evidence type="ECO:0000313" key="5">
    <source>
        <dbReference type="Proteomes" id="UP000281170"/>
    </source>
</evidence>
<dbReference type="STRING" id="45056.Lade_0707"/>
<keyword evidence="3" id="KW-0614">Plasmid</keyword>
<evidence type="ECO:0000313" key="3">
    <source>
        <dbReference type="EMBL" id="VEH85733.1"/>
    </source>
</evidence>
<dbReference type="EMBL" id="LNKA01000001">
    <property type="protein sequence ID" value="KTC66049.1"/>
    <property type="molecule type" value="Genomic_DNA"/>
</dbReference>
<dbReference type="KEGG" id="ladl:NCTC12735_01368"/>
<protein>
    <submittedName>
        <fullName evidence="2">Uncharacterized protein</fullName>
    </submittedName>
</protein>
<evidence type="ECO:0000313" key="2">
    <source>
        <dbReference type="EMBL" id="KTC66049.1"/>
    </source>
</evidence>
<geneLocation type="plasmid" evidence="3 5">
    <name>20</name>
</geneLocation>
<sequence length="213" mass="23465">MLSMRSLSKRPIEKIDSEKDLSQTSAAPSFDRKVRVGARKCIPPEIRDILTGQLCNNPYPDADTYKAWSAELTQKCGFEVSVKKLRKCADDFRNKLQKGRVEIPTSLKKPGRPSQGILSARSSLFATHNPRLFGEMDAAAAPEISQEVPQVTITDVRQQSCQVIDAGTIVQAPQSAPKRVKIPAPPSLLGLYSLFSLSQHSTFTPHESGKYTP</sequence>
<name>A0A0W0R4P7_9GAMM</name>
<accession>A0A0W0R4P7</accession>
<evidence type="ECO:0000256" key="1">
    <source>
        <dbReference type="SAM" id="MobiDB-lite"/>
    </source>
</evidence>
<proteinExistence type="predicted"/>
<feature type="region of interest" description="Disordered" evidence="1">
    <location>
        <begin position="1"/>
        <end position="32"/>
    </location>
</feature>
<feature type="compositionally biased region" description="Basic and acidic residues" evidence="1">
    <location>
        <begin position="10"/>
        <end position="21"/>
    </location>
</feature>
<keyword evidence="4" id="KW-1185">Reference proteome</keyword>
<evidence type="ECO:0000313" key="4">
    <source>
        <dbReference type="Proteomes" id="UP000054859"/>
    </source>
</evidence>
<dbReference type="Proteomes" id="UP000054859">
    <property type="component" value="Unassembled WGS sequence"/>
</dbReference>
<organism evidence="2 4">
    <name type="scientific">Legionella adelaidensis</name>
    <dbReference type="NCBI Taxonomy" id="45056"/>
    <lineage>
        <taxon>Bacteria</taxon>
        <taxon>Pseudomonadati</taxon>
        <taxon>Pseudomonadota</taxon>
        <taxon>Gammaproteobacteria</taxon>
        <taxon>Legionellales</taxon>
        <taxon>Legionellaceae</taxon>
        <taxon>Legionella</taxon>
    </lineage>
</organism>